<evidence type="ECO:0000256" key="7">
    <source>
        <dbReference type="ARBA" id="ARBA00035633"/>
    </source>
</evidence>
<name>A0A0K6GVW8_9GAMM</name>
<evidence type="ECO:0000256" key="10">
    <source>
        <dbReference type="NCBIfam" id="TIGR03461"/>
    </source>
</evidence>
<dbReference type="Pfam" id="PF01063">
    <property type="entry name" value="Aminotran_4"/>
    <property type="match status" value="1"/>
</dbReference>
<dbReference type="GO" id="GO:0008153">
    <property type="term" value="P:4-aminobenzoate biosynthetic process"/>
    <property type="evidence" value="ECO:0007669"/>
    <property type="project" value="UniProtKB-UniRule"/>
</dbReference>
<dbReference type="EC" id="4.1.3.38" evidence="8 10"/>
<protein>
    <recommendedName>
        <fullName evidence="8 10">Aminodeoxychorismate lyase</fullName>
        <ecNumber evidence="8 10">4.1.3.38</ecNumber>
    </recommendedName>
</protein>
<dbReference type="InterPro" id="IPR050571">
    <property type="entry name" value="Class-IV_PLP-Dep_Aminotrnsfr"/>
</dbReference>
<dbReference type="Gene3D" id="3.30.470.10">
    <property type="match status" value="1"/>
</dbReference>
<comment type="pathway">
    <text evidence="7">Cofactor biosynthesis; tetrahydrofolate biosynthesis; 4-aminobenzoate from chorismate: step 2/2.</text>
</comment>
<keyword evidence="6 11" id="KW-0456">Lyase</keyword>
<evidence type="ECO:0000313" key="11">
    <source>
        <dbReference type="EMBL" id="CUA82881.1"/>
    </source>
</evidence>
<dbReference type="GO" id="GO:0005829">
    <property type="term" value="C:cytosol"/>
    <property type="evidence" value="ECO:0007669"/>
    <property type="project" value="TreeGrafter"/>
</dbReference>
<comment type="catalytic activity">
    <reaction evidence="9">
        <text>4-amino-4-deoxychorismate = 4-aminobenzoate + pyruvate + H(+)</text>
        <dbReference type="Rhea" id="RHEA:16201"/>
        <dbReference type="ChEBI" id="CHEBI:15361"/>
        <dbReference type="ChEBI" id="CHEBI:15378"/>
        <dbReference type="ChEBI" id="CHEBI:17836"/>
        <dbReference type="ChEBI" id="CHEBI:58406"/>
        <dbReference type="EC" id="4.1.3.38"/>
    </reaction>
</comment>
<reference evidence="12" key="1">
    <citation type="submission" date="2015-08" db="EMBL/GenBank/DDBJ databases">
        <authorList>
            <person name="Varghese N."/>
        </authorList>
    </citation>
    <scope>NUCLEOTIDE SEQUENCE [LARGE SCALE GENOMIC DNA]</scope>
    <source>
        <strain evidence="12">DSM 27808</strain>
    </source>
</reference>
<gene>
    <name evidence="11" type="ORF">Ga0061064_0267</name>
</gene>
<evidence type="ECO:0000256" key="5">
    <source>
        <dbReference type="ARBA" id="ARBA00022909"/>
    </source>
</evidence>
<keyword evidence="12" id="KW-1185">Reference proteome</keyword>
<evidence type="ECO:0000256" key="2">
    <source>
        <dbReference type="ARBA" id="ARBA00009320"/>
    </source>
</evidence>
<proteinExistence type="inferred from homology"/>
<keyword evidence="5" id="KW-0289">Folate biosynthesis</keyword>
<organism evidence="11 12">
    <name type="scientific">Pseudidiomarina woesei</name>
    <dbReference type="NCBI Taxonomy" id="1381080"/>
    <lineage>
        <taxon>Bacteria</taxon>
        <taxon>Pseudomonadati</taxon>
        <taxon>Pseudomonadota</taxon>
        <taxon>Gammaproteobacteria</taxon>
        <taxon>Alteromonadales</taxon>
        <taxon>Idiomarinaceae</taxon>
        <taxon>Pseudidiomarina</taxon>
    </lineage>
</organism>
<dbReference type="InterPro" id="IPR001544">
    <property type="entry name" value="Aminotrans_IV"/>
</dbReference>
<dbReference type="InterPro" id="IPR017824">
    <property type="entry name" value="Aminodeoxychorismate_lyase_IV"/>
</dbReference>
<evidence type="ECO:0000256" key="9">
    <source>
        <dbReference type="ARBA" id="ARBA00049529"/>
    </source>
</evidence>
<dbReference type="GO" id="GO:0030170">
    <property type="term" value="F:pyridoxal phosphate binding"/>
    <property type="evidence" value="ECO:0007669"/>
    <property type="project" value="InterPro"/>
</dbReference>
<evidence type="ECO:0000313" key="12">
    <source>
        <dbReference type="Proteomes" id="UP000182598"/>
    </source>
</evidence>
<dbReference type="AlphaFoldDB" id="A0A0K6GVW8"/>
<comment type="subunit">
    <text evidence="3">Homodimer.</text>
</comment>
<dbReference type="InterPro" id="IPR043131">
    <property type="entry name" value="BCAT-like_N"/>
</dbReference>
<dbReference type="Gene3D" id="3.20.10.10">
    <property type="entry name" value="D-amino Acid Aminotransferase, subunit A, domain 2"/>
    <property type="match status" value="1"/>
</dbReference>
<sequence>MWFNGQPLASNSLDRGLQFGDGHFTTLVIRHGRIEFWQRHWQRLQQASLRLAMGLPAQQEVTRVLNDIAQQHPHAVAKIMITRGNSQRGYAPDAATPINWYVTVNPLPSWSAQGIAVEQANMHLAQQPALAGLKSLNRLEQVLLSHERQQRQVDDLIVCDTSGNVVEAVSSNLFWYDGKKWRTPRLTHAGIDGIMKQEICAHVLPATASSLTTFAEFASAEQAFLCNTVLGPRPITHINQRPLAKSVLPEVVYTWYSNVLSNSLSSFS</sequence>
<dbReference type="PANTHER" id="PTHR42743">
    <property type="entry name" value="AMINO-ACID AMINOTRANSFERASE"/>
    <property type="match status" value="1"/>
</dbReference>
<evidence type="ECO:0000256" key="1">
    <source>
        <dbReference type="ARBA" id="ARBA00001933"/>
    </source>
</evidence>
<comment type="similarity">
    <text evidence="2">Belongs to the class-IV pyridoxal-phosphate-dependent aminotransferase family.</text>
</comment>
<dbReference type="InterPro" id="IPR036038">
    <property type="entry name" value="Aminotransferase-like"/>
</dbReference>
<dbReference type="NCBIfam" id="TIGR03461">
    <property type="entry name" value="pabC_Proteo"/>
    <property type="match status" value="1"/>
</dbReference>
<keyword evidence="4" id="KW-0663">Pyridoxal phosphate</keyword>
<dbReference type="GO" id="GO:0008696">
    <property type="term" value="F:4-amino-4-deoxychorismate lyase activity"/>
    <property type="evidence" value="ECO:0007669"/>
    <property type="project" value="UniProtKB-UniRule"/>
</dbReference>
<evidence type="ECO:0000256" key="3">
    <source>
        <dbReference type="ARBA" id="ARBA00011738"/>
    </source>
</evidence>
<dbReference type="GO" id="GO:0046656">
    <property type="term" value="P:folic acid biosynthetic process"/>
    <property type="evidence" value="ECO:0007669"/>
    <property type="project" value="UniProtKB-KW"/>
</dbReference>
<evidence type="ECO:0000256" key="8">
    <source>
        <dbReference type="ARBA" id="ARBA00035676"/>
    </source>
</evidence>
<dbReference type="Proteomes" id="UP000182598">
    <property type="component" value="Unassembled WGS sequence"/>
</dbReference>
<dbReference type="OrthoDB" id="9805628at2"/>
<accession>A0A0K6GVW8</accession>
<dbReference type="EMBL" id="CYHB01000001">
    <property type="protein sequence ID" value="CUA82881.1"/>
    <property type="molecule type" value="Genomic_DNA"/>
</dbReference>
<dbReference type="PANTHER" id="PTHR42743:SF2">
    <property type="entry name" value="AMINODEOXYCHORISMATE LYASE"/>
    <property type="match status" value="1"/>
</dbReference>
<dbReference type="InterPro" id="IPR043132">
    <property type="entry name" value="BCAT-like_C"/>
</dbReference>
<comment type="cofactor">
    <cofactor evidence="1">
        <name>pyridoxal 5'-phosphate</name>
        <dbReference type="ChEBI" id="CHEBI:597326"/>
    </cofactor>
</comment>
<dbReference type="SUPFAM" id="SSF56752">
    <property type="entry name" value="D-aminoacid aminotransferase-like PLP-dependent enzymes"/>
    <property type="match status" value="1"/>
</dbReference>
<dbReference type="RefSeq" id="WP_055437984.1">
    <property type="nucleotide sequence ID" value="NZ_CYHB01000001.1"/>
</dbReference>
<evidence type="ECO:0000256" key="6">
    <source>
        <dbReference type="ARBA" id="ARBA00023239"/>
    </source>
</evidence>
<evidence type="ECO:0000256" key="4">
    <source>
        <dbReference type="ARBA" id="ARBA00022898"/>
    </source>
</evidence>